<organism evidence="3 5">
    <name type="scientific">Leptospira perolatii</name>
    <dbReference type="NCBI Taxonomy" id="2023191"/>
    <lineage>
        <taxon>Bacteria</taxon>
        <taxon>Pseudomonadati</taxon>
        <taxon>Spirochaetota</taxon>
        <taxon>Spirochaetia</taxon>
        <taxon>Leptospirales</taxon>
        <taxon>Leptospiraceae</taxon>
        <taxon>Leptospira</taxon>
    </lineage>
</organism>
<feature type="chain" id="PRO_5014942374" evidence="1">
    <location>
        <begin position="29"/>
        <end position="173"/>
    </location>
</feature>
<dbReference type="Proteomes" id="UP000231962">
    <property type="component" value="Unassembled WGS sequence"/>
</dbReference>
<gene>
    <name evidence="2" type="ORF">CH360_02470</name>
    <name evidence="3" type="ORF">CH373_02470</name>
</gene>
<reference evidence="4 5" key="1">
    <citation type="submission" date="2017-07" db="EMBL/GenBank/DDBJ databases">
        <title>Leptospira spp. isolated from tropical soils.</title>
        <authorList>
            <person name="Thibeaux R."/>
            <person name="Iraola G."/>
            <person name="Ferres I."/>
            <person name="Bierque E."/>
            <person name="Girault D."/>
            <person name="Soupe-Gilbert M.-E."/>
            <person name="Picardeau M."/>
            <person name="Goarant C."/>
        </authorList>
    </citation>
    <scope>NUCLEOTIDE SEQUENCE [LARGE SCALE GENOMIC DNA]</scope>
    <source>
        <strain evidence="3 5">FH1-B-B1</strain>
        <strain evidence="2 4">FH1-B-C1</strain>
    </source>
</reference>
<sequence>MNFQYKKTRIFLVVCFILSILPFSTIFAEEDAHYIQPDDFFITKEEFKVQPWIHVYIAKQTTPPSAKTKNEGEFLQVVDGKKVWTKFYYSTHKAVESELKIGTVVIMADLSAEDGYRPPNDKEEARTCGWFIAKITDVSDLYKGVVTVSGGYKILVDSLRVGNTTSAKPKSAQ</sequence>
<name>A0A2M9ZS46_9LEPT</name>
<dbReference type="AlphaFoldDB" id="A0A2M9ZS46"/>
<protein>
    <submittedName>
        <fullName evidence="3">Uncharacterized protein</fullName>
    </submittedName>
</protein>
<evidence type="ECO:0000256" key="1">
    <source>
        <dbReference type="SAM" id="SignalP"/>
    </source>
</evidence>
<evidence type="ECO:0000313" key="2">
    <source>
        <dbReference type="EMBL" id="PJZ71383.1"/>
    </source>
</evidence>
<dbReference type="RefSeq" id="WP_100712348.1">
    <property type="nucleotide sequence ID" value="NZ_NPDY01000001.1"/>
</dbReference>
<keyword evidence="4" id="KW-1185">Reference proteome</keyword>
<evidence type="ECO:0000313" key="5">
    <source>
        <dbReference type="Proteomes" id="UP000231990"/>
    </source>
</evidence>
<dbReference type="OrthoDB" id="333404at2"/>
<dbReference type="EMBL" id="NPDY01000001">
    <property type="protein sequence ID" value="PJZ71383.1"/>
    <property type="molecule type" value="Genomic_DNA"/>
</dbReference>
<proteinExistence type="predicted"/>
<dbReference type="EMBL" id="NPDZ01000001">
    <property type="protein sequence ID" value="PJZ74917.1"/>
    <property type="molecule type" value="Genomic_DNA"/>
</dbReference>
<evidence type="ECO:0000313" key="3">
    <source>
        <dbReference type="EMBL" id="PJZ74917.1"/>
    </source>
</evidence>
<accession>A0A2M9ZS46</accession>
<dbReference type="Proteomes" id="UP000231990">
    <property type="component" value="Unassembled WGS sequence"/>
</dbReference>
<evidence type="ECO:0000313" key="4">
    <source>
        <dbReference type="Proteomes" id="UP000231962"/>
    </source>
</evidence>
<comment type="caution">
    <text evidence="3">The sequence shown here is derived from an EMBL/GenBank/DDBJ whole genome shotgun (WGS) entry which is preliminary data.</text>
</comment>
<keyword evidence="1" id="KW-0732">Signal</keyword>
<feature type="signal peptide" evidence="1">
    <location>
        <begin position="1"/>
        <end position="28"/>
    </location>
</feature>